<dbReference type="GO" id="GO:0016757">
    <property type="term" value="F:glycosyltransferase activity"/>
    <property type="evidence" value="ECO:0007669"/>
    <property type="project" value="UniProtKB-KW"/>
</dbReference>
<organism evidence="2 3">
    <name type="scientific">Paratractidigestivibacter faecalis</name>
    <dbReference type="NCBI Taxonomy" id="2292441"/>
    <lineage>
        <taxon>Bacteria</taxon>
        <taxon>Bacillati</taxon>
        <taxon>Actinomycetota</taxon>
        <taxon>Coriobacteriia</taxon>
        <taxon>Coriobacteriales</taxon>
        <taxon>Atopobiaceae</taxon>
        <taxon>Paratractidigestivibacter</taxon>
    </lineage>
</organism>
<gene>
    <name evidence="2" type="ORF">AAAT05_02135</name>
</gene>
<dbReference type="PROSITE" id="PS51257">
    <property type="entry name" value="PROKAR_LIPOPROTEIN"/>
    <property type="match status" value="1"/>
</dbReference>
<evidence type="ECO:0000313" key="2">
    <source>
        <dbReference type="EMBL" id="MEQ2637153.1"/>
    </source>
</evidence>
<name>A0ABV1IE21_9ACTN</name>
<dbReference type="RefSeq" id="WP_349181563.1">
    <property type="nucleotide sequence ID" value="NZ_JBBNGS010000003.1"/>
</dbReference>
<accession>A0ABV1IE21</accession>
<dbReference type="InterPro" id="IPR007345">
    <property type="entry name" value="Polysacch_pyruvyl_Trfase"/>
</dbReference>
<protein>
    <submittedName>
        <fullName evidence="2">Polysaccharide pyruvyl transferase family protein</fullName>
        <ecNumber evidence="2">2.4.-.-</ecNumber>
    </submittedName>
</protein>
<proteinExistence type="predicted"/>
<evidence type="ECO:0000313" key="3">
    <source>
        <dbReference type="Proteomes" id="UP001478817"/>
    </source>
</evidence>
<feature type="domain" description="Polysaccharide pyruvyl transferase" evidence="1">
    <location>
        <begin position="14"/>
        <end position="303"/>
    </location>
</feature>
<comment type="caution">
    <text evidence="2">The sequence shown here is derived from an EMBL/GenBank/DDBJ whole genome shotgun (WGS) entry which is preliminary data.</text>
</comment>
<keyword evidence="2" id="KW-0328">Glycosyltransferase</keyword>
<sequence length="361" mass="39597">MKRIGILTFSNTVNYGASLQACALRRAVMSLGCDCEVLNYSNKELDDRELGTRFSFNPSDAIRFVLRRGFERQRLKSFAHFAECNLGLTGKLDRQALIDRARSLDCVFIGSDQVFNPRVNGHDPVFLGEGIAEVTKVASYAASLGDATAQSIETCDGGAANRLAKFTGLAVREPSSMDVLSGMGLESVFMPDPTLLLTGDEWSEFASDDELDTTPQSYVLLYTLNSEQKLVDRAREIAGELSVPVVCIHYNTKKFSGMINMRGVGPAAFLKLVSGAAFVCTDSFHGACFSMNFNKPFVVKTSDSAVQSNIRITDLLARYGIEDCLYRDEVVTSTVDYDHANQTLSLDRETARAFIARCIGL</sequence>
<evidence type="ECO:0000259" key="1">
    <source>
        <dbReference type="Pfam" id="PF04230"/>
    </source>
</evidence>
<dbReference type="EC" id="2.4.-.-" evidence="2"/>
<reference evidence="2 3" key="1">
    <citation type="submission" date="2024-04" db="EMBL/GenBank/DDBJ databases">
        <title>Human intestinal bacterial collection.</title>
        <authorList>
            <person name="Pauvert C."/>
            <person name="Hitch T.C.A."/>
            <person name="Clavel T."/>
        </authorList>
    </citation>
    <scope>NUCLEOTIDE SEQUENCE [LARGE SCALE GENOMIC DNA]</scope>
    <source>
        <strain evidence="2 3">CLA-AA-H197</strain>
    </source>
</reference>
<keyword evidence="3" id="KW-1185">Reference proteome</keyword>
<dbReference type="Pfam" id="PF04230">
    <property type="entry name" value="PS_pyruv_trans"/>
    <property type="match status" value="1"/>
</dbReference>
<keyword evidence="2" id="KW-0808">Transferase</keyword>
<dbReference type="EMBL" id="JBBNGS010000003">
    <property type="protein sequence ID" value="MEQ2637153.1"/>
    <property type="molecule type" value="Genomic_DNA"/>
</dbReference>
<dbReference type="Proteomes" id="UP001478817">
    <property type="component" value="Unassembled WGS sequence"/>
</dbReference>